<dbReference type="Gene3D" id="1.10.287.130">
    <property type="match status" value="1"/>
</dbReference>
<dbReference type="InterPro" id="IPR033414">
    <property type="entry name" value="Sensor_dom"/>
</dbReference>
<keyword evidence="9" id="KW-1185">Reference proteome</keyword>
<dbReference type="PROSITE" id="PS50113">
    <property type="entry name" value="PAC"/>
    <property type="match status" value="1"/>
</dbReference>
<dbReference type="PANTHER" id="PTHR43065:SF47">
    <property type="match status" value="1"/>
</dbReference>
<evidence type="ECO:0000256" key="3">
    <source>
        <dbReference type="SAM" id="Coils"/>
    </source>
</evidence>
<feature type="coiled-coil region" evidence="3">
    <location>
        <begin position="361"/>
        <end position="406"/>
    </location>
</feature>
<keyword evidence="4" id="KW-1133">Transmembrane helix</keyword>
<evidence type="ECO:0000313" key="8">
    <source>
        <dbReference type="EMBL" id="GAA4504255.1"/>
    </source>
</evidence>
<dbReference type="PROSITE" id="PS50109">
    <property type="entry name" value="HIS_KIN"/>
    <property type="match status" value="1"/>
</dbReference>
<protein>
    <recommendedName>
        <fullName evidence="2">histidine kinase</fullName>
        <ecNumber evidence="2">2.7.13.3</ecNumber>
    </recommendedName>
</protein>
<keyword evidence="4" id="KW-0472">Membrane</keyword>
<proteinExistence type="predicted"/>
<dbReference type="NCBIfam" id="TIGR00229">
    <property type="entry name" value="sensory_box"/>
    <property type="match status" value="1"/>
</dbReference>
<dbReference type="Pfam" id="PF17149">
    <property type="entry name" value="CHASE5"/>
    <property type="match status" value="1"/>
</dbReference>
<dbReference type="InterPro" id="IPR003594">
    <property type="entry name" value="HATPase_dom"/>
</dbReference>
<keyword evidence="4" id="KW-0812">Transmembrane</keyword>
<dbReference type="InterPro" id="IPR005467">
    <property type="entry name" value="His_kinase_dom"/>
</dbReference>
<keyword evidence="8" id="KW-0067">ATP-binding</keyword>
<dbReference type="Gene3D" id="3.30.565.10">
    <property type="entry name" value="Histidine kinase-like ATPase, C-terminal domain"/>
    <property type="match status" value="1"/>
</dbReference>
<dbReference type="RefSeq" id="WP_345014935.1">
    <property type="nucleotide sequence ID" value="NZ_BAABFC010000029.1"/>
</dbReference>
<name>A0ABP8QMA7_9GAMM</name>
<reference evidence="9" key="1">
    <citation type="journal article" date="2019" name="Int. J. Syst. Evol. Microbiol.">
        <title>The Global Catalogue of Microorganisms (GCM) 10K type strain sequencing project: providing services to taxonomists for standard genome sequencing and annotation.</title>
        <authorList>
            <consortium name="The Broad Institute Genomics Platform"/>
            <consortium name="The Broad Institute Genome Sequencing Center for Infectious Disease"/>
            <person name="Wu L."/>
            <person name="Ma J."/>
        </authorList>
    </citation>
    <scope>NUCLEOTIDE SEQUENCE [LARGE SCALE GENOMIC DNA]</scope>
    <source>
        <strain evidence="9">JCM 32226</strain>
    </source>
</reference>
<organism evidence="8 9">
    <name type="scientific">Pseudaeromonas paramecii</name>
    <dbReference type="NCBI Taxonomy" id="2138166"/>
    <lineage>
        <taxon>Bacteria</taxon>
        <taxon>Pseudomonadati</taxon>
        <taxon>Pseudomonadota</taxon>
        <taxon>Gammaproteobacteria</taxon>
        <taxon>Aeromonadales</taxon>
        <taxon>Aeromonadaceae</taxon>
        <taxon>Pseudaeromonas</taxon>
    </lineage>
</organism>
<dbReference type="Proteomes" id="UP001501321">
    <property type="component" value="Unassembled WGS sequence"/>
</dbReference>
<dbReference type="GO" id="GO:0005524">
    <property type="term" value="F:ATP binding"/>
    <property type="evidence" value="ECO:0007669"/>
    <property type="project" value="UniProtKB-KW"/>
</dbReference>
<dbReference type="PRINTS" id="PR00344">
    <property type="entry name" value="BCTRLSENSOR"/>
</dbReference>
<keyword evidence="3" id="KW-0175">Coiled coil</keyword>
<gene>
    <name evidence="8" type="ORF">GCM10023095_31850</name>
</gene>
<evidence type="ECO:0000259" key="5">
    <source>
        <dbReference type="PROSITE" id="PS50109"/>
    </source>
</evidence>
<evidence type="ECO:0000256" key="1">
    <source>
        <dbReference type="ARBA" id="ARBA00000085"/>
    </source>
</evidence>
<dbReference type="Gene3D" id="3.30.450.20">
    <property type="entry name" value="PAS domain"/>
    <property type="match status" value="1"/>
</dbReference>
<feature type="domain" description="Histidine kinase" evidence="5">
    <location>
        <begin position="422"/>
        <end position="654"/>
    </location>
</feature>
<sequence length="663" mass="75385">MTSTFRPLLKAIARNTLSLRLLSYILAVSTLLALLITLLQLLWDYRQDVGQVQNSLDQIESSFVQPIAASLWNLDEEQILVQLEGIMNLPSMQFVEVKEMMGDSQVRLLSLGTEQSQYDLTREYRLTYQGEEVGRLFVASSLAQIYQRLIEKSLVIMVTQTIKTLVVSFCILLIFHLKVVRHLNRMAQFSREFNLDNMEGELLLEGRDPNPAKPDELDVLAHTLNQNRQTLQQEFHARQEFTERLKQERDFSTTLINSSNLIICCLDQQLVIQTINPAAVLLTGYVQQEMQGKSWLHFFVSEPERPQVAGELAAMTLLENREITTRDQQGDELILQWNFVPFYEGDNLRYLIAFGYDITPLKRVEREISRLNEQLELKVQQRTASLQQSNAELTRAYDNLKLAQQSLVESEKMASLGSLVAGVAHEINTPIGISVTAASFQQERLKEFHRKIDEKQLSRTYLTELLQTLDESSQLLQNNLRRASDLISSFKQVAVDQSSQAHYKFNVADNLHQVVVSLGHKLKKSQTEVNIQCDPKLDILSYPGSFAQIYANLILNSINHGFEDRPLPHQVDIQVTQEDGMLQIDYRDNGKGIEPSILPRIFDPFVTTKRGMGGSGLGTHIIYNLVVQLLRGQITCDSEPGKGVHFQIRMPLESDGEAAPQTV</sequence>
<dbReference type="CDD" id="cd00130">
    <property type="entry name" value="PAS"/>
    <property type="match status" value="1"/>
</dbReference>
<evidence type="ECO:0000259" key="7">
    <source>
        <dbReference type="PROSITE" id="PS50113"/>
    </source>
</evidence>
<dbReference type="InterPro" id="IPR036890">
    <property type="entry name" value="HATPase_C_sf"/>
</dbReference>
<dbReference type="SUPFAM" id="SSF55785">
    <property type="entry name" value="PYP-like sensor domain (PAS domain)"/>
    <property type="match status" value="1"/>
</dbReference>
<dbReference type="PROSITE" id="PS50112">
    <property type="entry name" value="PAS"/>
    <property type="match status" value="1"/>
</dbReference>
<dbReference type="EC" id="2.7.13.3" evidence="2"/>
<evidence type="ECO:0000256" key="2">
    <source>
        <dbReference type="ARBA" id="ARBA00012438"/>
    </source>
</evidence>
<dbReference type="InterPro" id="IPR035965">
    <property type="entry name" value="PAS-like_dom_sf"/>
</dbReference>
<dbReference type="InterPro" id="IPR000700">
    <property type="entry name" value="PAS-assoc_C"/>
</dbReference>
<dbReference type="EMBL" id="BAABFC010000029">
    <property type="protein sequence ID" value="GAA4504255.1"/>
    <property type="molecule type" value="Genomic_DNA"/>
</dbReference>
<dbReference type="SMART" id="SM00387">
    <property type="entry name" value="HATPase_c"/>
    <property type="match status" value="1"/>
</dbReference>
<dbReference type="SUPFAM" id="SSF55874">
    <property type="entry name" value="ATPase domain of HSP90 chaperone/DNA topoisomerase II/histidine kinase"/>
    <property type="match status" value="1"/>
</dbReference>
<dbReference type="InterPro" id="IPR004358">
    <property type="entry name" value="Sig_transdc_His_kin-like_C"/>
</dbReference>
<dbReference type="Pfam" id="PF02518">
    <property type="entry name" value="HATPase_c"/>
    <property type="match status" value="1"/>
</dbReference>
<dbReference type="InterPro" id="IPR013656">
    <property type="entry name" value="PAS_4"/>
</dbReference>
<dbReference type="InterPro" id="IPR000014">
    <property type="entry name" value="PAS"/>
</dbReference>
<dbReference type="SMART" id="SM00091">
    <property type="entry name" value="PAS"/>
    <property type="match status" value="1"/>
</dbReference>
<evidence type="ECO:0000313" key="9">
    <source>
        <dbReference type="Proteomes" id="UP001501321"/>
    </source>
</evidence>
<comment type="catalytic activity">
    <reaction evidence="1">
        <text>ATP + protein L-histidine = ADP + protein N-phospho-L-histidine.</text>
        <dbReference type="EC" id="2.7.13.3"/>
    </reaction>
</comment>
<dbReference type="Pfam" id="PF08448">
    <property type="entry name" value="PAS_4"/>
    <property type="match status" value="1"/>
</dbReference>
<accession>A0ABP8QMA7</accession>
<evidence type="ECO:0000256" key="4">
    <source>
        <dbReference type="SAM" id="Phobius"/>
    </source>
</evidence>
<feature type="domain" description="PAC" evidence="7">
    <location>
        <begin position="319"/>
        <end position="370"/>
    </location>
</feature>
<dbReference type="PANTHER" id="PTHR43065">
    <property type="entry name" value="SENSOR HISTIDINE KINASE"/>
    <property type="match status" value="1"/>
</dbReference>
<feature type="transmembrane region" description="Helical" evidence="4">
    <location>
        <begin position="21"/>
        <end position="43"/>
    </location>
</feature>
<keyword evidence="8" id="KW-0547">Nucleotide-binding</keyword>
<evidence type="ECO:0000259" key="6">
    <source>
        <dbReference type="PROSITE" id="PS50112"/>
    </source>
</evidence>
<comment type="caution">
    <text evidence="8">The sequence shown here is derived from an EMBL/GenBank/DDBJ whole genome shotgun (WGS) entry which is preliminary data.</text>
</comment>
<feature type="domain" description="PAS" evidence="6">
    <location>
        <begin position="248"/>
        <end position="321"/>
    </location>
</feature>